<organism evidence="1 2">
    <name type="scientific">Carnobacterium divergens</name>
    <name type="common">Lactobacillus divergens</name>
    <dbReference type="NCBI Taxonomy" id="2748"/>
    <lineage>
        <taxon>Bacteria</taxon>
        <taxon>Bacillati</taxon>
        <taxon>Bacillota</taxon>
        <taxon>Bacilli</taxon>
        <taxon>Lactobacillales</taxon>
        <taxon>Carnobacteriaceae</taxon>
        <taxon>Carnobacterium</taxon>
    </lineage>
</organism>
<accession>A0A7Z8D124</accession>
<evidence type="ECO:0000313" key="2">
    <source>
        <dbReference type="Proteomes" id="UP000297938"/>
    </source>
</evidence>
<dbReference type="Pfam" id="PF14189">
    <property type="entry name" value="DUF4312"/>
    <property type="match status" value="1"/>
</dbReference>
<gene>
    <name evidence="1" type="ORF">CKN69_04250</name>
</gene>
<comment type="caution">
    <text evidence="1">The sequence shown here is derived from an EMBL/GenBank/DDBJ whole genome shotgun (WGS) entry which is preliminary data.</text>
</comment>
<dbReference type="Proteomes" id="UP000297938">
    <property type="component" value="Unassembled WGS sequence"/>
</dbReference>
<dbReference type="AlphaFoldDB" id="A0A7Z8D124"/>
<dbReference type="EMBL" id="NRPP01000007">
    <property type="protein sequence ID" value="TFJ28750.1"/>
    <property type="molecule type" value="Genomic_DNA"/>
</dbReference>
<dbReference type="RefSeq" id="WP_135025786.1">
    <property type="nucleotide sequence ID" value="NZ_JBFUWK010000004.1"/>
</dbReference>
<name>A0A7Z8D124_CARDV</name>
<dbReference type="InterPro" id="IPR020037">
    <property type="entry name" value="DUF4312"/>
</dbReference>
<protein>
    <recommendedName>
        <fullName evidence="3">Cytoplasmic protein</fullName>
    </recommendedName>
</protein>
<evidence type="ECO:0008006" key="3">
    <source>
        <dbReference type="Google" id="ProtNLM"/>
    </source>
</evidence>
<evidence type="ECO:0000313" key="1">
    <source>
        <dbReference type="EMBL" id="TFJ28750.1"/>
    </source>
</evidence>
<reference evidence="1 2" key="1">
    <citation type="journal article" date="2018" name="Int. J. Food Microbiol.">
        <title>Growth of Carnobacterium spp. isolated from chilled vacuum-packaged meat under relevant acidic conditions.</title>
        <authorList>
            <person name="Zhang P."/>
            <person name="Badoni M."/>
            <person name="Ganzle M."/>
            <person name="Yang X."/>
        </authorList>
    </citation>
    <scope>NUCLEOTIDE SEQUENCE [LARGE SCALE GENOMIC DNA]</scope>
    <source>
        <strain evidence="1 2">B2</strain>
    </source>
</reference>
<dbReference type="NCBIfam" id="TIGR03578">
    <property type="entry name" value="EF_0831"/>
    <property type="match status" value="1"/>
</dbReference>
<proteinExistence type="predicted"/>
<sequence length="124" mass="14432">MSEVRCKKRQVIRVEGTGKEKTQAFASALNSIHTKVLKESNEVVLRIEPLDVQVLVAEEETFIEKFLFLFLPRTRVTYRVVLNVEIEVTLIEMEKVTFVQKKISDPNGVSNPFRKKKLIQKEER</sequence>